<comment type="caution">
    <text evidence="6">The sequence shown here is derived from an EMBL/GenBank/DDBJ whole genome shotgun (WGS) entry which is preliminary data.</text>
</comment>
<keyword evidence="7" id="KW-1185">Reference proteome</keyword>
<dbReference type="Proteomes" id="UP000275456">
    <property type="component" value="Unassembled WGS sequence"/>
</dbReference>
<sequence length="307" mass="33133">MHAFDSPPFTLRQLSFLVAAADEGTVAGAAARVHASPSAVSEALTELERSLGARLMVRRRARGLTLTSTGVDVVARARELLTSARELESSLHGAAGELVGPITIGCYPTLAPTVLPPILQGFGSAHPRVELEIVEATHDRLQGRLESGQVDVAFVYDTLVPGQPSRARLFELPAHAVLAADDPLAAEETVRLEQLVERDLILLDAPPSSEHTMSLFAAQGLVPRVRHRVQSYEAVRALVGRGLGYGILVQRPANRASYEGYPVAMLEITPAVPPVGIDVIWPTAPAPTERVQELIRFARSLRWPQPR</sequence>
<gene>
    <name evidence="6" type="ORF">EDD26_0105</name>
</gene>
<evidence type="ECO:0000256" key="2">
    <source>
        <dbReference type="ARBA" id="ARBA00023015"/>
    </source>
</evidence>
<name>A0A3N2ANW2_9MICO</name>
<dbReference type="GO" id="GO:0032993">
    <property type="term" value="C:protein-DNA complex"/>
    <property type="evidence" value="ECO:0007669"/>
    <property type="project" value="TreeGrafter"/>
</dbReference>
<evidence type="ECO:0000256" key="1">
    <source>
        <dbReference type="ARBA" id="ARBA00009437"/>
    </source>
</evidence>
<keyword evidence="2" id="KW-0805">Transcription regulation</keyword>
<dbReference type="GO" id="GO:0003677">
    <property type="term" value="F:DNA binding"/>
    <property type="evidence" value="ECO:0007669"/>
    <property type="project" value="UniProtKB-KW"/>
</dbReference>
<keyword evidence="4" id="KW-0804">Transcription</keyword>
<dbReference type="RefSeq" id="WP_123695932.1">
    <property type="nucleotide sequence ID" value="NZ_RKHJ01000001.1"/>
</dbReference>
<keyword evidence="3 6" id="KW-0238">DNA-binding</keyword>
<organism evidence="6 7">
    <name type="scientific">Agrococcus jenensis</name>
    <dbReference type="NCBI Taxonomy" id="46353"/>
    <lineage>
        <taxon>Bacteria</taxon>
        <taxon>Bacillati</taxon>
        <taxon>Actinomycetota</taxon>
        <taxon>Actinomycetes</taxon>
        <taxon>Micrococcales</taxon>
        <taxon>Microbacteriaceae</taxon>
        <taxon>Agrococcus</taxon>
    </lineage>
</organism>
<dbReference type="InterPro" id="IPR000847">
    <property type="entry name" value="LysR_HTH_N"/>
</dbReference>
<reference evidence="6 7" key="1">
    <citation type="submission" date="2018-11" db="EMBL/GenBank/DDBJ databases">
        <title>Sequencing the genomes of 1000 actinobacteria strains.</title>
        <authorList>
            <person name="Klenk H.-P."/>
        </authorList>
    </citation>
    <scope>NUCLEOTIDE SEQUENCE [LARGE SCALE GENOMIC DNA]</scope>
    <source>
        <strain evidence="6 7">DSM 9580</strain>
    </source>
</reference>
<dbReference type="Gene3D" id="1.10.10.10">
    <property type="entry name" value="Winged helix-like DNA-binding domain superfamily/Winged helix DNA-binding domain"/>
    <property type="match status" value="1"/>
</dbReference>
<dbReference type="Pfam" id="PF00126">
    <property type="entry name" value="HTH_1"/>
    <property type="match status" value="1"/>
</dbReference>
<proteinExistence type="inferred from homology"/>
<evidence type="ECO:0000256" key="4">
    <source>
        <dbReference type="ARBA" id="ARBA00023163"/>
    </source>
</evidence>
<dbReference type="Gene3D" id="3.40.190.10">
    <property type="entry name" value="Periplasmic binding protein-like II"/>
    <property type="match status" value="2"/>
</dbReference>
<dbReference type="OrthoDB" id="3461141at2"/>
<evidence type="ECO:0000259" key="5">
    <source>
        <dbReference type="PROSITE" id="PS50931"/>
    </source>
</evidence>
<dbReference type="InterPro" id="IPR005119">
    <property type="entry name" value="LysR_subst-bd"/>
</dbReference>
<dbReference type="AlphaFoldDB" id="A0A3N2ANW2"/>
<evidence type="ECO:0000313" key="7">
    <source>
        <dbReference type="Proteomes" id="UP000275456"/>
    </source>
</evidence>
<evidence type="ECO:0000256" key="3">
    <source>
        <dbReference type="ARBA" id="ARBA00023125"/>
    </source>
</evidence>
<protein>
    <submittedName>
        <fullName evidence="6">DNA-binding transcriptional LysR family regulator</fullName>
    </submittedName>
</protein>
<dbReference type="EMBL" id="RKHJ01000001">
    <property type="protein sequence ID" value="ROR64757.1"/>
    <property type="molecule type" value="Genomic_DNA"/>
</dbReference>
<dbReference type="Pfam" id="PF03466">
    <property type="entry name" value="LysR_substrate"/>
    <property type="match status" value="1"/>
</dbReference>
<dbReference type="PANTHER" id="PTHR30346">
    <property type="entry name" value="TRANSCRIPTIONAL DUAL REGULATOR HCAR-RELATED"/>
    <property type="match status" value="1"/>
</dbReference>
<evidence type="ECO:0000313" key="6">
    <source>
        <dbReference type="EMBL" id="ROR64757.1"/>
    </source>
</evidence>
<dbReference type="InterPro" id="IPR036390">
    <property type="entry name" value="WH_DNA-bd_sf"/>
</dbReference>
<feature type="domain" description="HTH lysR-type" evidence="5">
    <location>
        <begin position="9"/>
        <end position="67"/>
    </location>
</feature>
<dbReference type="InterPro" id="IPR036388">
    <property type="entry name" value="WH-like_DNA-bd_sf"/>
</dbReference>
<dbReference type="PROSITE" id="PS50931">
    <property type="entry name" value="HTH_LYSR"/>
    <property type="match status" value="1"/>
</dbReference>
<accession>A0A3N2ANW2</accession>
<dbReference type="SUPFAM" id="SSF53850">
    <property type="entry name" value="Periplasmic binding protein-like II"/>
    <property type="match status" value="1"/>
</dbReference>
<comment type="similarity">
    <text evidence="1">Belongs to the LysR transcriptional regulatory family.</text>
</comment>
<dbReference type="PANTHER" id="PTHR30346:SF0">
    <property type="entry name" value="HCA OPERON TRANSCRIPTIONAL ACTIVATOR HCAR"/>
    <property type="match status" value="1"/>
</dbReference>
<dbReference type="GO" id="GO:0003700">
    <property type="term" value="F:DNA-binding transcription factor activity"/>
    <property type="evidence" value="ECO:0007669"/>
    <property type="project" value="InterPro"/>
</dbReference>
<dbReference type="SUPFAM" id="SSF46785">
    <property type="entry name" value="Winged helix' DNA-binding domain"/>
    <property type="match status" value="1"/>
</dbReference>